<dbReference type="OrthoDB" id="2328924at2759"/>
<dbReference type="PANTHER" id="PTHR20883:SF15">
    <property type="entry name" value="PHYTANOYL-COA DIOXYGENASE DOMAIN-CONTAINING PROTEIN 1"/>
    <property type="match status" value="1"/>
</dbReference>
<name>K0SXT9_THAOC</name>
<evidence type="ECO:0000313" key="5">
    <source>
        <dbReference type="EMBL" id="EJK69774.1"/>
    </source>
</evidence>
<accession>K0SXT9</accession>
<comment type="cofactor">
    <cofactor evidence="1">
        <name>Fe cation</name>
        <dbReference type="ChEBI" id="CHEBI:24875"/>
    </cofactor>
</comment>
<dbReference type="AlphaFoldDB" id="K0SXT9"/>
<sequence length="503" mass="53524">PAGRRAATCLGHVLGHVPQVCLAAPRLARQRRHRAHPSPSTGPSPSTRADPLDRSAGAADITHITALRPRPRGDAPADTRQSTQVDEHGRPQTQTDSSGRPTCPAGRVPRAAGRNPTKLAVSSLADSAATNRTDAPPDAAPFGTPARMADDAVPPPPPAAMSDSERYLFDLNGFLVVRDVLSPDEVAACNAAITAHADEAVARSDSALRNAAEGSSMYGDGPPRLDLGGILDWDAGESRVFKSVLAHPRLRPLFAGILGKGYRLDHIPFVLMNNRGGEGFALHGGTVDCVTGEYSPDLAYSCRAGQVRTSLLGCNVILSGEHGPDNGGFCVVPGSHKSNFAMPPGMVDGNEHGEYIVNPVAGPGDVVLFSEGTVHGARAWRSDVQRRTALYRFAPATCAYGRSYFGGGGDGERGTTAWPARFYEGLSEAEAAVLEPPYANRLDRPNIAEDGTVELTTRSERKRRHDREVFRTKYFLRFGGEKVRGLAIRSGPFVGFDLFILGS</sequence>
<evidence type="ECO:0000256" key="2">
    <source>
        <dbReference type="ARBA" id="ARBA00022723"/>
    </source>
</evidence>
<evidence type="ECO:0000256" key="4">
    <source>
        <dbReference type="SAM" id="MobiDB-lite"/>
    </source>
</evidence>
<evidence type="ECO:0000256" key="1">
    <source>
        <dbReference type="ARBA" id="ARBA00001962"/>
    </source>
</evidence>
<gene>
    <name evidence="5" type="ORF">THAOC_08933</name>
</gene>
<feature type="compositionally biased region" description="Polar residues" evidence="4">
    <location>
        <begin position="124"/>
        <end position="133"/>
    </location>
</feature>
<dbReference type="InterPro" id="IPR008775">
    <property type="entry name" value="Phytyl_CoA_dOase-like"/>
</dbReference>
<keyword evidence="3" id="KW-0408">Iron</keyword>
<feature type="compositionally biased region" description="Polar residues" evidence="4">
    <location>
        <begin position="91"/>
        <end position="100"/>
    </location>
</feature>
<dbReference type="GO" id="GO:0046872">
    <property type="term" value="F:metal ion binding"/>
    <property type="evidence" value="ECO:0007669"/>
    <property type="project" value="UniProtKB-KW"/>
</dbReference>
<dbReference type="Pfam" id="PF05721">
    <property type="entry name" value="PhyH"/>
    <property type="match status" value="1"/>
</dbReference>
<evidence type="ECO:0000256" key="3">
    <source>
        <dbReference type="ARBA" id="ARBA00023004"/>
    </source>
</evidence>
<dbReference type="SUPFAM" id="SSF51197">
    <property type="entry name" value="Clavaminate synthase-like"/>
    <property type="match status" value="1"/>
</dbReference>
<protein>
    <recommendedName>
        <fullName evidence="7">Phytanoyl-CoA dioxygenase family protein</fullName>
    </recommendedName>
</protein>
<dbReference type="PANTHER" id="PTHR20883">
    <property type="entry name" value="PHYTANOYL-COA DIOXYGENASE DOMAIN CONTAINING 1"/>
    <property type="match status" value="1"/>
</dbReference>
<feature type="non-terminal residue" evidence="5">
    <location>
        <position position="1"/>
    </location>
</feature>
<reference evidence="5 6" key="1">
    <citation type="journal article" date="2012" name="Genome Biol.">
        <title>Genome and low-iron response of an oceanic diatom adapted to chronic iron limitation.</title>
        <authorList>
            <person name="Lommer M."/>
            <person name="Specht M."/>
            <person name="Roy A.S."/>
            <person name="Kraemer L."/>
            <person name="Andreson R."/>
            <person name="Gutowska M.A."/>
            <person name="Wolf J."/>
            <person name="Bergner S.V."/>
            <person name="Schilhabel M.B."/>
            <person name="Klostermeier U.C."/>
            <person name="Beiko R.G."/>
            <person name="Rosenstiel P."/>
            <person name="Hippler M."/>
            <person name="Laroche J."/>
        </authorList>
    </citation>
    <scope>NUCLEOTIDE SEQUENCE [LARGE SCALE GENOMIC DNA]</scope>
    <source>
        <strain evidence="5 6">CCMP1005</strain>
    </source>
</reference>
<evidence type="ECO:0000313" key="6">
    <source>
        <dbReference type="Proteomes" id="UP000266841"/>
    </source>
</evidence>
<dbReference type="EMBL" id="AGNL01009576">
    <property type="protein sequence ID" value="EJK69774.1"/>
    <property type="molecule type" value="Genomic_DNA"/>
</dbReference>
<feature type="compositionally biased region" description="Low complexity" evidence="4">
    <location>
        <begin position="37"/>
        <end position="47"/>
    </location>
</feature>
<proteinExistence type="predicted"/>
<keyword evidence="6" id="KW-1185">Reference proteome</keyword>
<organism evidence="5 6">
    <name type="scientific">Thalassiosira oceanica</name>
    <name type="common">Marine diatom</name>
    <dbReference type="NCBI Taxonomy" id="159749"/>
    <lineage>
        <taxon>Eukaryota</taxon>
        <taxon>Sar</taxon>
        <taxon>Stramenopiles</taxon>
        <taxon>Ochrophyta</taxon>
        <taxon>Bacillariophyta</taxon>
        <taxon>Coscinodiscophyceae</taxon>
        <taxon>Thalassiosirophycidae</taxon>
        <taxon>Thalassiosirales</taxon>
        <taxon>Thalassiosiraceae</taxon>
        <taxon>Thalassiosira</taxon>
    </lineage>
</organism>
<dbReference type="Gene3D" id="2.60.120.620">
    <property type="entry name" value="q2cbj1_9rhob like domain"/>
    <property type="match status" value="1"/>
</dbReference>
<keyword evidence="2" id="KW-0479">Metal-binding</keyword>
<comment type="caution">
    <text evidence="5">The sequence shown here is derived from an EMBL/GenBank/DDBJ whole genome shotgun (WGS) entry which is preliminary data.</text>
</comment>
<evidence type="ECO:0008006" key="7">
    <source>
        <dbReference type="Google" id="ProtNLM"/>
    </source>
</evidence>
<feature type="region of interest" description="Disordered" evidence="4">
    <location>
        <begin position="28"/>
        <end position="161"/>
    </location>
</feature>
<dbReference type="Proteomes" id="UP000266841">
    <property type="component" value="Unassembled WGS sequence"/>
</dbReference>
<dbReference type="eggNOG" id="ENOG502QQ7F">
    <property type="taxonomic scope" value="Eukaryota"/>
</dbReference>